<dbReference type="InterPro" id="IPR044862">
    <property type="entry name" value="Pro_4_hyd_alph_FE2OG_OXY"/>
</dbReference>
<evidence type="ECO:0000256" key="10">
    <source>
        <dbReference type="ARBA" id="ARBA00023002"/>
    </source>
</evidence>
<dbReference type="AlphaFoldDB" id="A0A8X6TW18"/>
<accession>A0A8X6TW18</accession>
<keyword evidence="10" id="KW-0560">Oxidoreductase</keyword>
<evidence type="ECO:0000256" key="11">
    <source>
        <dbReference type="ARBA" id="ARBA00023004"/>
    </source>
</evidence>
<evidence type="ECO:0000259" key="14">
    <source>
        <dbReference type="PROSITE" id="PS51471"/>
    </source>
</evidence>
<keyword evidence="7" id="KW-0256">Endoplasmic reticulum</keyword>
<feature type="domain" description="Fe2OG dioxygenase" evidence="14">
    <location>
        <begin position="382"/>
        <end position="490"/>
    </location>
</feature>
<dbReference type="PANTHER" id="PTHR10869:SF216">
    <property type="entry name" value="PROCOLLAGEN-PROLINE 4-DIOXYGENASE"/>
    <property type="match status" value="1"/>
</dbReference>
<comment type="function">
    <text evidence="2">Catalyzes the post-translational formation of 4-hydroxyproline in -Xaa-Pro-Gly- sequences in collagens and other proteins.</text>
</comment>
<keyword evidence="8" id="KW-0847">Vitamin C</keyword>
<dbReference type="EC" id="1.14.11.2" evidence="5"/>
<keyword evidence="9" id="KW-0223">Dioxygenase</keyword>
<dbReference type="SUPFAM" id="SSF48452">
    <property type="entry name" value="TPR-like"/>
    <property type="match status" value="1"/>
</dbReference>
<evidence type="ECO:0000256" key="8">
    <source>
        <dbReference type="ARBA" id="ARBA00022896"/>
    </source>
</evidence>
<evidence type="ECO:0000256" key="12">
    <source>
        <dbReference type="ARBA" id="ARBA00023180"/>
    </source>
</evidence>
<dbReference type="EMBL" id="BMAW01019336">
    <property type="protein sequence ID" value="GFT62807.1"/>
    <property type="molecule type" value="Genomic_DNA"/>
</dbReference>
<dbReference type="PROSITE" id="PS50005">
    <property type="entry name" value="TPR"/>
    <property type="match status" value="1"/>
</dbReference>
<keyword evidence="12" id="KW-0325">Glycoprotein</keyword>
<dbReference type="Gene3D" id="6.10.140.1460">
    <property type="match status" value="1"/>
</dbReference>
<name>A0A8X6TW18_NEPPI</name>
<dbReference type="GO" id="GO:0005506">
    <property type="term" value="F:iron ion binding"/>
    <property type="evidence" value="ECO:0007669"/>
    <property type="project" value="InterPro"/>
</dbReference>
<dbReference type="GO" id="GO:0005788">
    <property type="term" value="C:endoplasmic reticulum lumen"/>
    <property type="evidence" value="ECO:0007669"/>
    <property type="project" value="UniProtKB-SubCell"/>
</dbReference>
<dbReference type="FunFam" id="2.60.120.620:FF:000001">
    <property type="entry name" value="Prolyl 4-hydroxylase subunit alpha 2"/>
    <property type="match status" value="1"/>
</dbReference>
<evidence type="ECO:0000256" key="1">
    <source>
        <dbReference type="ARBA" id="ARBA00001961"/>
    </source>
</evidence>
<dbReference type="PROSITE" id="PS51471">
    <property type="entry name" value="FE2OG_OXY"/>
    <property type="match status" value="1"/>
</dbReference>
<evidence type="ECO:0000256" key="13">
    <source>
        <dbReference type="PROSITE-ProRule" id="PRU00339"/>
    </source>
</evidence>
<evidence type="ECO:0000256" key="5">
    <source>
        <dbReference type="ARBA" id="ARBA00012269"/>
    </source>
</evidence>
<dbReference type="GO" id="GO:0031418">
    <property type="term" value="F:L-ascorbic acid binding"/>
    <property type="evidence" value="ECO:0007669"/>
    <property type="project" value="UniProtKB-KW"/>
</dbReference>
<keyword evidence="13" id="KW-0802">TPR repeat</keyword>
<evidence type="ECO:0000256" key="4">
    <source>
        <dbReference type="ARBA" id="ARBA00006511"/>
    </source>
</evidence>
<proteinExistence type="inferred from homology"/>
<reference evidence="15" key="1">
    <citation type="submission" date="2020-08" db="EMBL/GenBank/DDBJ databases">
        <title>Multicomponent nature underlies the extraordinary mechanical properties of spider dragline silk.</title>
        <authorList>
            <person name="Kono N."/>
            <person name="Nakamura H."/>
            <person name="Mori M."/>
            <person name="Yoshida Y."/>
            <person name="Ohtoshi R."/>
            <person name="Malay A.D."/>
            <person name="Moran D.A.P."/>
            <person name="Tomita M."/>
            <person name="Numata K."/>
            <person name="Arakawa K."/>
        </authorList>
    </citation>
    <scope>NUCLEOTIDE SEQUENCE</scope>
</reference>
<sequence>MGPLLNTGGEIVKTLGKYLEVEEERLEKLKWLREQYEKLYTSAMKDEETFLSNPVNAYLLVKRLTADWQTAGLLIDGTYSKAVIDNITQQPLLFPDQEDLRGAATALLRLQDTYLLDTTELAKGEIEGTRSVFSELSAGDCFLLGHEALQLDDHYYTVRWMQEALERYEKEEIKTATKSSILDYLAYSTFVTGDIEHAIKLTQDLIEVDPNHSRAYANIAYYQNILNNRDENNKGDVGLPGDNIPKPLKVIKRESIPAFENYEKLCRGEHVKTPFEESQLHCRYTTNNSSYFLLQPIKEEQLSLDPQILVYHDVISDKDMELFKQLAVPWLARATVSNPKSGALETANYRVSKSAWLGDSFHPRIARASQIVKEVTGLEVNTAEELHIINYGIGGHYEPHLDFKREGEADGFARFGTGNRIATWIFYLSDVEAGGATVFPKIGVQVKPKKGTAAFWYNLRKSGDGDMNTIHAACPVLSGTKWVGNKWLHEKNQEFLRPCSLDRRE</sequence>
<dbReference type="OrthoDB" id="420380at2759"/>
<dbReference type="GO" id="GO:0004656">
    <property type="term" value="F:procollagen-proline 4-dioxygenase activity"/>
    <property type="evidence" value="ECO:0007669"/>
    <property type="project" value="UniProtKB-EC"/>
</dbReference>
<dbReference type="Gene3D" id="1.25.40.10">
    <property type="entry name" value="Tetratricopeptide repeat domain"/>
    <property type="match status" value="1"/>
</dbReference>
<comment type="cofactor">
    <cofactor evidence="1">
        <name>L-ascorbate</name>
        <dbReference type="ChEBI" id="CHEBI:38290"/>
    </cofactor>
</comment>
<keyword evidence="11" id="KW-0408">Iron</keyword>
<evidence type="ECO:0000313" key="16">
    <source>
        <dbReference type="Proteomes" id="UP000887013"/>
    </source>
</evidence>
<dbReference type="InterPro" id="IPR045054">
    <property type="entry name" value="P4HA-like"/>
</dbReference>
<dbReference type="InterPro" id="IPR011990">
    <property type="entry name" value="TPR-like_helical_dom_sf"/>
</dbReference>
<dbReference type="Pfam" id="PF23558">
    <property type="entry name" value="TPR_P4H"/>
    <property type="match status" value="1"/>
</dbReference>
<comment type="caution">
    <text evidence="15">The sequence shown here is derived from an EMBL/GenBank/DDBJ whole genome shotgun (WGS) entry which is preliminary data.</text>
</comment>
<evidence type="ECO:0000256" key="2">
    <source>
        <dbReference type="ARBA" id="ARBA00002035"/>
    </source>
</evidence>
<dbReference type="Pfam" id="PF13640">
    <property type="entry name" value="2OG-FeII_Oxy_3"/>
    <property type="match status" value="1"/>
</dbReference>
<keyword evidence="6" id="KW-0479">Metal-binding</keyword>
<dbReference type="Pfam" id="PF08336">
    <property type="entry name" value="P4Ha_N"/>
    <property type="match status" value="1"/>
</dbReference>
<dbReference type="Proteomes" id="UP000887013">
    <property type="component" value="Unassembled WGS sequence"/>
</dbReference>
<evidence type="ECO:0000256" key="3">
    <source>
        <dbReference type="ARBA" id="ARBA00004319"/>
    </source>
</evidence>
<dbReference type="InterPro" id="IPR006620">
    <property type="entry name" value="Pro_4_hyd_alph"/>
</dbReference>
<comment type="similarity">
    <text evidence="4">Belongs to the P4HA family.</text>
</comment>
<dbReference type="InterPro" id="IPR059068">
    <property type="entry name" value="TPR_P4H"/>
</dbReference>
<organism evidence="15 16">
    <name type="scientific">Nephila pilipes</name>
    <name type="common">Giant wood spider</name>
    <name type="synonym">Nephila maculata</name>
    <dbReference type="NCBI Taxonomy" id="299642"/>
    <lineage>
        <taxon>Eukaryota</taxon>
        <taxon>Metazoa</taxon>
        <taxon>Ecdysozoa</taxon>
        <taxon>Arthropoda</taxon>
        <taxon>Chelicerata</taxon>
        <taxon>Arachnida</taxon>
        <taxon>Araneae</taxon>
        <taxon>Araneomorphae</taxon>
        <taxon>Entelegynae</taxon>
        <taxon>Araneoidea</taxon>
        <taxon>Nephilidae</taxon>
        <taxon>Nephila</taxon>
    </lineage>
</organism>
<dbReference type="FunFam" id="1.25.40.10:FF:000006">
    <property type="entry name" value="Prolyl 4-hydroxylase subunit alpha 2"/>
    <property type="match status" value="1"/>
</dbReference>
<dbReference type="InterPro" id="IPR013547">
    <property type="entry name" value="P4H_N"/>
</dbReference>
<dbReference type="PANTHER" id="PTHR10869">
    <property type="entry name" value="PROLYL 4-HYDROXYLASE ALPHA SUBUNIT"/>
    <property type="match status" value="1"/>
</dbReference>
<dbReference type="InterPro" id="IPR005123">
    <property type="entry name" value="Oxoglu/Fe-dep_dioxygenase_dom"/>
</dbReference>
<evidence type="ECO:0000256" key="9">
    <source>
        <dbReference type="ARBA" id="ARBA00022964"/>
    </source>
</evidence>
<keyword evidence="16" id="KW-1185">Reference proteome</keyword>
<evidence type="ECO:0000313" key="15">
    <source>
        <dbReference type="EMBL" id="GFT62807.1"/>
    </source>
</evidence>
<comment type="subcellular location">
    <subcellularLocation>
        <location evidence="3">Endoplasmic reticulum lumen</location>
    </subcellularLocation>
</comment>
<evidence type="ECO:0000256" key="7">
    <source>
        <dbReference type="ARBA" id="ARBA00022824"/>
    </source>
</evidence>
<gene>
    <name evidence="15" type="primary">P4ha1</name>
    <name evidence="15" type="ORF">NPIL_71441</name>
</gene>
<feature type="repeat" description="TPR" evidence="13">
    <location>
        <begin position="179"/>
        <end position="212"/>
    </location>
</feature>
<dbReference type="SMART" id="SM00702">
    <property type="entry name" value="P4Hc"/>
    <property type="match status" value="1"/>
</dbReference>
<dbReference type="Gene3D" id="2.60.120.620">
    <property type="entry name" value="q2cbj1_9rhob like domain"/>
    <property type="match status" value="1"/>
</dbReference>
<dbReference type="InterPro" id="IPR019734">
    <property type="entry name" value="TPR_rpt"/>
</dbReference>
<evidence type="ECO:0000256" key="6">
    <source>
        <dbReference type="ARBA" id="ARBA00022723"/>
    </source>
</evidence>
<protein>
    <recommendedName>
        <fullName evidence="5">procollagen-proline 4-dioxygenase</fullName>
        <ecNumber evidence="5">1.14.11.2</ecNumber>
    </recommendedName>
</protein>